<keyword evidence="1" id="KW-0677">Repeat</keyword>
<evidence type="ECO:0000256" key="4">
    <source>
        <dbReference type="SAM" id="SignalP"/>
    </source>
</evidence>
<evidence type="ECO:0000256" key="1">
    <source>
        <dbReference type="ARBA" id="ARBA00022737"/>
    </source>
</evidence>
<feature type="repeat" description="ANK" evidence="3">
    <location>
        <begin position="91"/>
        <end position="123"/>
    </location>
</feature>
<dbReference type="Gene3D" id="1.25.40.20">
    <property type="entry name" value="Ankyrin repeat-containing domain"/>
    <property type="match status" value="1"/>
</dbReference>
<dbReference type="PANTHER" id="PTHR24171">
    <property type="entry name" value="ANKYRIN REPEAT DOMAIN-CONTAINING PROTEIN 39-RELATED"/>
    <property type="match status" value="1"/>
</dbReference>
<reference evidence="5 6" key="1">
    <citation type="submission" date="2019-02" db="EMBL/GenBank/DDBJ databases">
        <authorList>
            <consortium name="Pathogen Informatics"/>
        </authorList>
    </citation>
    <scope>NUCLEOTIDE SEQUENCE [LARGE SCALE GENOMIC DNA]</scope>
    <source>
        <strain evidence="5 6">3012STDY6944375</strain>
    </source>
</reference>
<proteinExistence type="predicted"/>
<gene>
    <name evidence="5" type="ORF">NCTC12078_02838</name>
</gene>
<protein>
    <submittedName>
        <fullName evidence="5">Ribulose-5-phosphate 4-epimerase and related epimerases and aldolases</fullName>
    </submittedName>
</protein>
<evidence type="ECO:0000256" key="2">
    <source>
        <dbReference type="ARBA" id="ARBA00023043"/>
    </source>
</evidence>
<dbReference type="AlphaFoldDB" id="A0A4U8WQK5"/>
<dbReference type="PROSITE" id="PS50088">
    <property type="entry name" value="ANK_REPEAT"/>
    <property type="match status" value="1"/>
</dbReference>
<keyword evidence="4" id="KW-0732">Signal</keyword>
<feature type="signal peptide" evidence="4">
    <location>
        <begin position="1"/>
        <end position="22"/>
    </location>
</feature>
<organism evidence="5 6">
    <name type="scientific">Chryseobacterium taihuense</name>
    <dbReference type="NCBI Taxonomy" id="1141221"/>
    <lineage>
        <taxon>Bacteria</taxon>
        <taxon>Pseudomonadati</taxon>
        <taxon>Bacteroidota</taxon>
        <taxon>Flavobacteriia</taxon>
        <taxon>Flavobacteriales</taxon>
        <taxon>Weeksellaceae</taxon>
        <taxon>Chryseobacterium group</taxon>
        <taxon>Chryseobacterium</taxon>
    </lineage>
</organism>
<dbReference type="SUPFAM" id="SSF48403">
    <property type="entry name" value="Ankyrin repeat"/>
    <property type="match status" value="1"/>
</dbReference>
<keyword evidence="2 3" id="KW-0040">ANK repeat</keyword>
<dbReference type="SMART" id="SM00248">
    <property type="entry name" value="ANK"/>
    <property type="match status" value="2"/>
</dbReference>
<accession>A0A4U8WQK5</accession>
<dbReference type="PROSITE" id="PS50297">
    <property type="entry name" value="ANK_REP_REGION"/>
    <property type="match status" value="1"/>
</dbReference>
<dbReference type="RefSeq" id="WP_130914961.1">
    <property type="nucleotide sequence ID" value="NZ_LR215974.1"/>
</dbReference>
<dbReference type="EMBL" id="LR215974">
    <property type="protein sequence ID" value="VFB04799.1"/>
    <property type="molecule type" value="Genomic_DNA"/>
</dbReference>
<evidence type="ECO:0000256" key="3">
    <source>
        <dbReference type="PROSITE-ProRule" id="PRU00023"/>
    </source>
</evidence>
<sequence length="144" mass="15786">MKKILTSMLLFGLIAFTSLVSAQQLNKNQRAAIQTDNVETFKKAFTKAEYDKCMNVKELSTTMLSYSIKYQKNNIANFLINNNSDVNKACDGVTPLMTAAKYGNTVAAKNLLKKGADKNAKDNDGKTAKDYASESKQSAITAIL</sequence>
<evidence type="ECO:0000313" key="5">
    <source>
        <dbReference type="EMBL" id="VFB04799.1"/>
    </source>
</evidence>
<name>A0A4U8WQK5_9FLAO</name>
<dbReference type="KEGG" id="ctai:NCTC12078_02838"/>
<feature type="chain" id="PRO_5020534661" evidence="4">
    <location>
        <begin position="23"/>
        <end position="144"/>
    </location>
</feature>
<dbReference type="Proteomes" id="UP000290013">
    <property type="component" value="Chromosome"/>
</dbReference>
<dbReference type="InterPro" id="IPR036770">
    <property type="entry name" value="Ankyrin_rpt-contain_sf"/>
</dbReference>
<dbReference type="InterPro" id="IPR002110">
    <property type="entry name" value="Ankyrin_rpt"/>
</dbReference>
<dbReference type="Pfam" id="PF12796">
    <property type="entry name" value="Ank_2"/>
    <property type="match status" value="1"/>
</dbReference>
<evidence type="ECO:0000313" key="6">
    <source>
        <dbReference type="Proteomes" id="UP000290013"/>
    </source>
</evidence>